<evidence type="ECO:0000313" key="2">
    <source>
        <dbReference type="EMBL" id="ROW09162.1"/>
    </source>
</evidence>
<sequence>MATATPFKVLGYGHTGMTVRSMSDSLRFWKDILGLPILWQLSVPSSVPGDPTHTITGAPAGATMHVTWIGLPQTLHAGGSSDPGHVSALELIQYELAADATEEQRSRTPQARSWDVAAMHVNLLVQGLDAIIERVKAEGWSVYSGIFTVPEESPEEKSRGQRICYLRGPDGEMVELTEIPSKQ</sequence>
<dbReference type="EMBL" id="LKEB01000032">
    <property type="protein sequence ID" value="ROW09162.1"/>
    <property type="molecule type" value="Genomic_DNA"/>
</dbReference>
<name>A0A423X019_9PEZI</name>
<keyword evidence="3" id="KW-1185">Reference proteome</keyword>
<protein>
    <recommendedName>
        <fullName evidence="1">VOC domain-containing protein</fullName>
    </recommendedName>
</protein>
<dbReference type="InterPro" id="IPR037523">
    <property type="entry name" value="VOC_core"/>
</dbReference>
<evidence type="ECO:0000313" key="3">
    <source>
        <dbReference type="Proteomes" id="UP000285146"/>
    </source>
</evidence>
<proteinExistence type="predicted"/>
<comment type="caution">
    <text evidence="2">The sequence shown here is derived from an EMBL/GenBank/DDBJ whole genome shotgun (WGS) entry which is preliminary data.</text>
</comment>
<gene>
    <name evidence="2" type="ORF">VPNG_05735</name>
</gene>
<dbReference type="AlphaFoldDB" id="A0A423X019"/>
<organism evidence="2 3">
    <name type="scientific">Cytospora leucostoma</name>
    <dbReference type="NCBI Taxonomy" id="1230097"/>
    <lineage>
        <taxon>Eukaryota</taxon>
        <taxon>Fungi</taxon>
        <taxon>Dikarya</taxon>
        <taxon>Ascomycota</taxon>
        <taxon>Pezizomycotina</taxon>
        <taxon>Sordariomycetes</taxon>
        <taxon>Sordariomycetidae</taxon>
        <taxon>Diaporthales</taxon>
        <taxon>Cytosporaceae</taxon>
        <taxon>Cytospora</taxon>
    </lineage>
</organism>
<dbReference type="InterPro" id="IPR029068">
    <property type="entry name" value="Glyas_Bleomycin-R_OHBP_Dase"/>
</dbReference>
<dbReference type="SUPFAM" id="SSF54593">
    <property type="entry name" value="Glyoxalase/Bleomycin resistance protein/Dihydroxybiphenyl dioxygenase"/>
    <property type="match status" value="1"/>
</dbReference>
<feature type="domain" description="VOC" evidence="1">
    <location>
        <begin position="11"/>
        <end position="179"/>
    </location>
</feature>
<dbReference type="InParanoid" id="A0A423X019"/>
<dbReference type="InterPro" id="IPR004360">
    <property type="entry name" value="Glyas_Fos-R_dOase_dom"/>
</dbReference>
<dbReference type="OrthoDB" id="2873368at2759"/>
<dbReference type="PROSITE" id="PS51819">
    <property type="entry name" value="VOC"/>
    <property type="match status" value="1"/>
</dbReference>
<dbReference type="Pfam" id="PF00903">
    <property type="entry name" value="Glyoxalase"/>
    <property type="match status" value="1"/>
</dbReference>
<dbReference type="Gene3D" id="3.10.180.10">
    <property type="entry name" value="2,3-Dihydroxybiphenyl 1,2-Dioxygenase, domain 1"/>
    <property type="match status" value="1"/>
</dbReference>
<reference evidence="2 3" key="1">
    <citation type="submission" date="2015-09" db="EMBL/GenBank/DDBJ databases">
        <title>Host preference determinants of Valsa canker pathogens revealed by comparative genomics.</title>
        <authorList>
            <person name="Yin Z."/>
            <person name="Huang L."/>
        </authorList>
    </citation>
    <scope>NUCLEOTIDE SEQUENCE [LARGE SCALE GENOMIC DNA]</scope>
    <source>
        <strain evidence="2 3">SXYLt</strain>
    </source>
</reference>
<accession>A0A423X019</accession>
<evidence type="ECO:0000259" key="1">
    <source>
        <dbReference type="PROSITE" id="PS51819"/>
    </source>
</evidence>
<dbReference type="Proteomes" id="UP000285146">
    <property type="component" value="Unassembled WGS sequence"/>
</dbReference>